<dbReference type="CDD" id="cd06916">
    <property type="entry name" value="NR_DBD_like"/>
    <property type="match status" value="1"/>
</dbReference>
<evidence type="ECO:0000256" key="4">
    <source>
        <dbReference type="ARBA" id="ARBA00023015"/>
    </source>
</evidence>
<dbReference type="InterPro" id="IPR001628">
    <property type="entry name" value="Znf_hrmn_rcpt"/>
</dbReference>
<proteinExistence type="predicted"/>
<dbReference type="Gene3D" id="3.30.50.10">
    <property type="entry name" value="Erythroid Transcription Factor GATA-1, subunit A"/>
    <property type="match status" value="1"/>
</dbReference>
<evidence type="ECO:0000313" key="10">
    <source>
        <dbReference type="Proteomes" id="UP000095280"/>
    </source>
</evidence>
<evidence type="ECO:0000256" key="5">
    <source>
        <dbReference type="ARBA" id="ARBA00023125"/>
    </source>
</evidence>
<evidence type="ECO:0000256" key="2">
    <source>
        <dbReference type="ARBA" id="ARBA00022771"/>
    </source>
</evidence>
<protein>
    <submittedName>
        <fullName evidence="11">Nuclear receptor domain-containing protein</fullName>
    </submittedName>
</protein>
<keyword evidence="10" id="KW-1185">Reference proteome</keyword>
<evidence type="ECO:0000256" key="6">
    <source>
        <dbReference type="ARBA" id="ARBA00023163"/>
    </source>
</evidence>
<dbReference type="GO" id="GO:0008270">
    <property type="term" value="F:zinc ion binding"/>
    <property type="evidence" value="ECO:0007669"/>
    <property type="project" value="UniProtKB-KW"/>
</dbReference>
<name>A0A1I8JJ52_9PLAT</name>
<evidence type="ECO:0000256" key="1">
    <source>
        <dbReference type="ARBA" id="ARBA00022723"/>
    </source>
</evidence>
<keyword evidence="8" id="KW-0539">Nucleus</keyword>
<dbReference type="GO" id="GO:0043565">
    <property type="term" value="F:sequence-specific DNA binding"/>
    <property type="evidence" value="ECO:0007669"/>
    <property type="project" value="InterPro"/>
</dbReference>
<dbReference type="SMART" id="SM00399">
    <property type="entry name" value="ZnF_C4"/>
    <property type="match status" value="1"/>
</dbReference>
<evidence type="ECO:0000259" key="9">
    <source>
        <dbReference type="PROSITE" id="PS51030"/>
    </source>
</evidence>
<keyword evidence="1" id="KW-0479">Metal-binding</keyword>
<keyword evidence="5" id="KW-0238">DNA-binding</keyword>
<keyword evidence="4" id="KW-0805">Transcription regulation</keyword>
<accession>A0A1I8JJ52</accession>
<dbReference type="GO" id="GO:0003700">
    <property type="term" value="F:DNA-binding transcription factor activity"/>
    <property type="evidence" value="ECO:0007669"/>
    <property type="project" value="InterPro"/>
</dbReference>
<reference evidence="11" key="1">
    <citation type="submission" date="2016-11" db="UniProtKB">
        <authorList>
            <consortium name="WormBaseParasite"/>
        </authorList>
    </citation>
    <scope>IDENTIFICATION</scope>
</reference>
<sequence>AALVQNLVLEDHCRTGARHHRHSSTTFRLVACAHQSIWKEGCLASFESFIEIELDSDEADCRVICRDVGSVPVLAEEPAGTIAQQSHALVETNQLTEAELWRQVRPDALKNRFSDVHIGQVGIIANAKVWLVLHSFEASAHCGRLESDTFSSSNHGGALVLVKNVLDPVRAPLDFRVDRSVGELQQAAGGQPAVVQSAAAPAATQGGSDQAGLQLIVAATMNESSRSSSEMINRLFSQFGIPFVKDRTGCSLAACGTAVCQQALSRRRLSSRRVMERATAGRSRVDRKRRFRLGGASAGSSEVACAVCEDEASGWHYGAVTCDSCKSFFERSVKDRHIYDCHFNRDCDLRLQRRNHCQGCRWDRCLDAGMIVSAVCKIRALGNDIETDAHPHLRHRHWTRLEAEDMLRMADQSSNLAVTPRPSLPSPTDTENSQYDEFWEDEAGNWTALNDSQPRQESMPISVELVRNALIPLDAPETLAARLTDLERSCLATLFRWNKRRLEHRSDNSNGNFGAAAANWAPILLASAARQFLASCLILPTESGKLLTVALVDRLKWLLRGREFEFEPLLDQF</sequence>
<keyword evidence="6" id="KW-0804">Transcription</keyword>
<evidence type="ECO:0000256" key="7">
    <source>
        <dbReference type="ARBA" id="ARBA00023170"/>
    </source>
</evidence>
<dbReference type="AlphaFoldDB" id="A0A1I8JJ52"/>
<evidence type="ECO:0000313" key="11">
    <source>
        <dbReference type="WBParaSite" id="maker-uti_cns_0048208-snap-gene-0.1-mRNA-1"/>
    </source>
</evidence>
<dbReference type="WBParaSite" id="maker-uti_cns_0048208-snap-gene-0.1-mRNA-1">
    <property type="protein sequence ID" value="maker-uti_cns_0048208-snap-gene-0.1-mRNA-1"/>
    <property type="gene ID" value="maker-uti_cns_0048208-snap-gene-0.1"/>
</dbReference>
<dbReference type="PRINTS" id="PR00047">
    <property type="entry name" value="STROIDFINGER"/>
</dbReference>
<dbReference type="PANTHER" id="PTHR48092">
    <property type="entry name" value="KNIRPS-RELATED PROTEIN-RELATED"/>
    <property type="match status" value="1"/>
</dbReference>
<evidence type="ECO:0000256" key="8">
    <source>
        <dbReference type="ARBA" id="ARBA00023242"/>
    </source>
</evidence>
<keyword evidence="7" id="KW-0675">Receptor</keyword>
<dbReference type="PROSITE" id="PS51030">
    <property type="entry name" value="NUCLEAR_REC_DBD_2"/>
    <property type="match status" value="1"/>
</dbReference>
<dbReference type="Pfam" id="PF00105">
    <property type="entry name" value="zf-C4"/>
    <property type="match status" value="1"/>
</dbReference>
<keyword evidence="2" id="KW-0863">Zinc-finger</keyword>
<dbReference type="InterPro" id="IPR013088">
    <property type="entry name" value="Znf_NHR/GATA"/>
</dbReference>
<dbReference type="InterPro" id="IPR050200">
    <property type="entry name" value="Nuclear_hormone_rcpt_NR3"/>
</dbReference>
<evidence type="ECO:0000256" key="3">
    <source>
        <dbReference type="ARBA" id="ARBA00022833"/>
    </source>
</evidence>
<dbReference type="SUPFAM" id="SSF57716">
    <property type="entry name" value="Glucocorticoid receptor-like (DNA-binding domain)"/>
    <property type="match status" value="1"/>
</dbReference>
<dbReference type="PROSITE" id="PS00031">
    <property type="entry name" value="NUCLEAR_REC_DBD_1"/>
    <property type="match status" value="1"/>
</dbReference>
<feature type="domain" description="Nuclear receptor" evidence="9">
    <location>
        <begin position="302"/>
        <end position="377"/>
    </location>
</feature>
<organism evidence="10 11">
    <name type="scientific">Macrostomum lignano</name>
    <dbReference type="NCBI Taxonomy" id="282301"/>
    <lineage>
        <taxon>Eukaryota</taxon>
        <taxon>Metazoa</taxon>
        <taxon>Spiralia</taxon>
        <taxon>Lophotrochozoa</taxon>
        <taxon>Platyhelminthes</taxon>
        <taxon>Rhabditophora</taxon>
        <taxon>Macrostomorpha</taxon>
        <taxon>Macrostomida</taxon>
        <taxon>Macrostomidae</taxon>
        <taxon>Macrostomum</taxon>
    </lineage>
</organism>
<keyword evidence="3" id="KW-0862">Zinc</keyword>
<dbReference type="Proteomes" id="UP000095280">
    <property type="component" value="Unplaced"/>
</dbReference>